<protein>
    <submittedName>
        <fullName evidence="1">Uncharacterized protein</fullName>
    </submittedName>
</protein>
<accession>I3SND9</accession>
<proteinExistence type="evidence at transcript level"/>
<dbReference type="EMBL" id="BT141987">
    <property type="protein sequence ID" value="AFK41781.1"/>
    <property type="molecule type" value="mRNA"/>
</dbReference>
<evidence type="ECO:0000313" key="1">
    <source>
        <dbReference type="EMBL" id="AFK41781.1"/>
    </source>
</evidence>
<sequence>MVKDDGKKNTSYLKTTFKEKLSTKCIIIHKAQTKSPLVSISSMSASVSKSSKSILPPKNWSPTFGPSPAFIAS</sequence>
<organism evidence="1">
    <name type="scientific">Medicago truncatula</name>
    <name type="common">Barrel medic</name>
    <name type="synonym">Medicago tribuloides</name>
    <dbReference type="NCBI Taxonomy" id="3880"/>
    <lineage>
        <taxon>Eukaryota</taxon>
        <taxon>Viridiplantae</taxon>
        <taxon>Streptophyta</taxon>
        <taxon>Embryophyta</taxon>
        <taxon>Tracheophyta</taxon>
        <taxon>Spermatophyta</taxon>
        <taxon>Magnoliopsida</taxon>
        <taxon>eudicotyledons</taxon>
        <taxon>Gunneridae</taxon>
        <taxon>Pentapetalae</taxon>
        <taxon>rosids</taxon>
        <taxon>fabids</taxon>
        <taxon>Fabales</taxon>
        <taxon>Fabaceae</taxon>
        <taxon>Papilionoideae</taxon>
        <taxon>50 kb inversion clade</taxon>
        <taxon>NPAAA clade</taxon>
        <taxon>Hologalegina</taxon>
        <taxon>IRL clade</taxon>
        <taxon>Trifolieae</taxon>
        <taxon>Medicago</taxon>
    </lineage>
</organism>
<name>I3SND9_MEDTR</name>
<reference evidence="1" key="1">
    <citation type="submission" date="2012-05" db="EMBL/GenBank/DDBJ databases">
        <authorList>
            <person name="Krishnakumar V."/>
            <person name="Cheung F."/>
            <person name="Xiao Y."/>
            <person name="Chan A."/>
            <person name="Moskal W.A."/>
            <person name="Town C.D."/>
        </authorList>
    </citation>
    <scope>NUCLEOTIDE SEQUENCE</scope>
</reference>
<dbReference type="AlphaFoldDB" id="I3SND9"/>